<proteinExistence type="predicted"/>
<dbReference type="EMBL" id="FTOR01000001">
    <property type="protein sequence ID" value="SIS73780.1"/>
    <property type="molecule type" value="Genomic_DNA"/>
</dbReference>
<reference evidence="2" key="1">
    <citation type="submission" date="2017-01" db="EMBL/GenBank/DDBJ databases">
        <authorList>
            <person name="Varghese N."/>
            <person name="Submissions S."/>
        </authorList>
    </citation>
    <scope>NUCLEOTIDE SEQUENCE [LARGE SCALE GENOMIC DNA]</scope>
    <source>
        <strain evidence="2">DSM 21054</strain>
    </source>
</reference>
<protein>
    <submittedName>
        <fullName evidence="1">Uncharacterized protein</fullName>
    </submittedName>
</protein>
<keyword evidence="2" id="KW-1185">Reference proteome</keyword>
<sequence length="54" mass="6358">MHNQAQMQFGRGKKLLKKVLKQMCETLMCCSVLTIIELYMRDSVIYDTRIGYVK</sequence>
<gene>
    <name evidence="1" type="ORF">SAMN05421788_101906</name>
</gene>
<name>A0A1N7LIX1_9BACT</name>
<evidence type="ECO:0000313" key="1">
    <source>
        <dbReference type="EMBL" id="SIS73780.1"/>
    </source>
</evidence>
<evidence type="ECO:0000313" key="2">
    <source>
        <dbReference type="Proteomes" id="UP000186917"/>
    </source>
</evidence>
<dbReference type="Proteomes" id="UP000186917">
    <property type="component" value="Unassembled WGS sequence"/>
</dbReference>
<dbReference type="AlphaFoldDB" id="A0A1N7LIX1"/>
<organism evidence="1 2">
    <name type="scientific">Filimonas lacunae</name>
    <dbReference type="NCBI Taxonomy" id="477680"/>
    <lineage>
        <taxon>Bacteria</taxon>
        <taxon>Pseudomonadati</taxon>
        <taxon>Bacteroidota</taxon>
        <taxon>Chitinophagia</taxon>
        <taxon>Chitinophagales</taxon>
        <taxon>Chitinophagaceae</taxon>
        <taxon>Filimonas</taxon>
    </lineage>
</organism>
<accession>A0A1N7LIX1</accession>